<evidence type="ECO:0000313" key="2">
    <source>
        <dbReference type="EMBL" id="KAF8711600.1"/>
    </source>
</evidence>
<comment type="caution">
    <text evidence="2">The sequence shown here is derived from an EMBL/GenBank/DDBJ whole genome shotgun (WGS) entry which is preliminary data.</text>
</comment>
<accession>A0A835EV99</accession>
<feature type="region of interest" description="Disordered" evidence="1">
    <location>
        <begin position="76"/>
        <end position="136"/>
    </location>
</feature>
<dbReference type="Proteomes" id="UP000636709">
    <property type="component" value="Unassembled WGS sequence"/>
</dbReference>
<dbReference type="PANTHER" id="PTHR31549">
    <property type="entry name" value="PROTEIN, PUTATIVE (DUF247)-RELATED-RELATED"/>
    <property type="match status" value="1"/>
</dbReference>
<dbReference type="AlphaFoldDB" id="A0A835EV99"/>
<dbReference type="EMBL" id="JACEFO010001748">
    <property type="protein sequence ID" value="KAF8711600.1"/>
    <property type="molecule type" value="Genomic_DNA"/>
</dbReference>
<keyword evidence="3" id="KW-1185">Reference proteome</keyword>
<evidence type="ECO:0000256" key="1">
    <source>
        <dbReference type="SAM" id="MobiDB-lite"/>
    </source>
</evidence>
<name>A0A835EV99_9POAL</name>
<dbReference type="InterPro" id="IPR004158">
    <property type="entry name" value="DUF247_pln"/>
</dbReference>
<evidence type="ECO:0000313" key="3">
    <source>
        <dbReference type="Proteomes" id="UP000636709"/>
    </source>
</evidence>
<feature type="compositionally biased region" description="Basic and acidic residues" evidence="1">
    <location>
        <begin position="102"/>
        <end position="121"/>
    </location>
</feature>
<proteinExistence type="predicted"/>
<dbReference type="PANTHER" id="PTHR31549:SF265">
    <property type="match status" value="1"/>
</dbReference>
<dbReference type="Pfam" id="PF03140">
    <property type="entry name" value="DUF247"/>
    <property type="match status" value="1"/>
</dbReference>
<dbReference type="OrthoDB" id="681545at2759"/>
<sequence length="576" mass="64365">MEAAAAWGPRDFQQANWTVEEPAAEVWAPASGLPVEYASIVDIFGNFSLQADGPNTLSSSIEQQLVEYNYYATASRRDRDRSHKVTQNTGDDRSEAGNSESESPHHSDHGVDVDTTEKSGDNSRGPAALSPESIVDIDGLNTEPRISIDGQARAFFKRAAGEFSARMMMKEKMHRYPASLTGYVDERYMAPMIVSIGPYHRHLEHLKPAEEAKHAAAYHCLNESGSLLEVVYPVLVDAADDARRLYDPDVMEGIDDNEFQHMMFFDACFLVQFMLMRCDDPKLHPSMRRFLSPNRSEILHDVLLLENQIPWRVVEAIMRFRRVSLDKFLASLRGCLSDRKLPQPKQDVDLVLDDDKGDEPPYRPPHLLGLLRHYIVGRGDPDFPRPETKKRSVTHSAMELEEMGIKLTSNSTGKLIDMQLNHGILFAELSLASLSLDRDRASYLVNMAALELCTVESFSEAGDEDSAVCSYLLLLAMLAYREEDVHEMRVTGLLHGGGGLTNQEALAFFTSLQGLRLGRRYTGIMRQIESFREKKRTETKVHAFLYNHWKTVAAVGSAIAGISGVIGTLASIKSGL</sequence>
<gene>
    <name evidence="2" type="ORF">HU200_029051</name>
</gene>
<protein>
    <submittedName>
        <fullName evidence="2">Uncharacterized protein</fullName>
    </submittedName>
</protein>
<reference evidence="2" key="1">
    <citation type="submission" date="2020-07" db="EMBL/GenBank/DDBJ databases">
        <title>Genome sequence and genetic diversity analysis of an under-domesticated orphan crop, white fonio (Digitaria exilis).</title>
        <authorList>
            <person name="Bennetzen J.L."/>
            <person name="Chen S."/>
            <person name="Ma X."/>
            <person name="Wang X."/>
            <person name="Yssel A.E.J."/>
            <person name="Chaluvadi S.R."/>
            <person name="Johnson M."/>
            <person name="Gangashetty P."/>
            <person name="Hamidou F."/>
            <person name="Sanogo M.D."/>
            <person name="Zwaenepoel A."/>
            <person name="Wallace J."/>
            <person name="Van De Peer Y."/>
            <person name="Van Deynze A."/>
        </authorList>
    </citation>
    <scope>NUCLEOTIDE SEQUENCE</scope>
    <source>
        <tissue evidence="2">Leaves</tissue>
    </source>
</reference>
<organism evidence="2 3">
    <name type="scientific">Digitaria exilis</name>
    <dbReference type="NCBI Taxonomy" id="1010633"/>
    <lineage>
        <taxon>Eukaryota</taxon>
        <taxon>Viridiplantae</taxon>
        <taxon>Streptophyta</taxon>
        <taxon>Embryophyta</taxon>
        <taxon>Tracheophyta</taxon>
        <taxon>Spermatophyta</taxon>
        <taxon>Magnoliopsida</taxon>
        <taxon>Liliopsida</taxon>
        <taxon>Poales</taxon>
        <taxon>Poaceae</taxon>
        <taxon>PACMAD clade</taxon>
        <taxon>Panicoideae</taxon>
        <taxon>Panicodae</taxon>
        <taxon>Paniceae</taxon>
        <taxon>Anthephorinae</taxon>
        <taxon>Digitaria</taxon>
    </lineage>
</organism>